<name>A0A9W7EE65_9STRA</name>
<gene>
    <name evidence="1" type="ORF">TrST_g13082</name>
</gene>
<proteinExistence type="predicted"/>
<reference evidence="2" key="1">
    <citation type="journal article" date="2023" name="Commun. Biol.">
        <title>Genome analysis of Parmales, the sister group of diatoms, reveals the evolutionary specialization of diatoms from phago-mixotrophs to photoautotrophs.</title>
        <authorList>
            <person name="Ban H."/>
            <person name="Sato S."/>
            <person name="Yoshikawa S."/>
            <person name="Yamada K."/>
            <person name="Nakamura Y."/>
            <person name="Ichinomiya M."/>
            <person name="Sato N."/>
            <person name="Blanc-Mathieu R."/>
            <person name="Endo H."/>
            <person name="Kuwata A."/>
            <person name="Ogata H."/>
        </authorList>
    </citation>
    <scope>NUCLEOTIDE SEQUENCE [LARGE SCALE GENOMIC DNA]</scope>
    <source>
        <strain evidence="2">NIES 3701</strain>
    </source>
</reference>
<evidence type="ECO:0000313" key="2">
    <source>
        <dbReference type="Proteomes" id="UP001165085"/>
    </source>
</evidence>
<evidence type="ECO:0000313" key="1">
    <source>
        <dbReference type="EMBL" id="GMH75468.1"/>
    </source>
</evidence>
<dbReference type="EMBL" id="BRXY01000190">
    <property type="protein sequence ID" value="GMH75468.1"/>
    <property type="molecule type" value="Genomic_DNA"/>
</dbReference>
<sequence length="91" mass="10468">MEFSIDIKDMSKKERKAEAQQCWKQSIALAPFDGSDEAAYHLGMYLGGLWHPSGKKYLELAAQLGNEDARKEFKSQVNILESYFDGEYEER</sequence>
<organism evidence="1 2">
    <name type="scientific">Triparma strigata</name>
    <dbReference type="NCBI Taxonomy" id="1606541"/>
    <lineage>
        <taxon>Eukaryota</taxon>
        <taxon>Sar</taxon>
        <taxon>Stramenopiles</taxon>
        <taxon>Ochrophyta</taxon>
        <taxon>Bolidophyceae</taxon>
        <taxon>Parmales</taxon>
        <taxon>Triparmaceae</taxon>
        <taxon>Triparma</taxon>
    </lineage>
</organism>
<comment type="caution">
    <text evidence="1">The sequence shown here is derived from an EMBL/GenBank/DDBJ whole genome shotgun (WGS) entry which is preliminary data.</text>
</comment>
<protein>
    <submittedName>
        <fullName evidence="1">Uncharacterized protein</fullName>
    </submittedName>
</protein>
<dbReference type="AlphaFoldDB" id="A0A9W7EE65"/>
<dbReference type="Proteomes" id="UP001165085">
    <property type="component" value="Unassembled WGS sequence"/>
</dbReference>
<keyword evidence="2" id="KW-1185">Reference proteome</keyword>
<accession>A0A9W7EE65</accession>